<gene>
    <name evidence="1" type="ordered locus">HCH_03583</name>
</gene>
<dbReference type="AlphaFoldDB" id="Q2SG99"/>
<dbReference type="KEGG" id="hch:HCH_03583"/>
<name>Q2SG99_HAHCH</name>
<reference evidence="1 2" key="1">
    <citation type="journal article" date="2005" name="Nucleic Acids Res.">
        <title>Genomic blueprint of Hahella chejuensis, a marine microbe producing an algicidal agent.</title>
        <authorList>
            <person name="Jeong H."/>
            <person name="Yim J.H."/>
            <person name="Lee C."/>
            <person name="Choi S.-H."/>
            <person name="Park Y.K."/>
            <person name="Yoon S.H."/>
            <person name="Hur C.-G."/>
            <person name="Kang H.-Y."/>
            <person name="Kim D."/>
            <person name="Lee H.H."/>
            <person name="Park K.H."/>
            <person name="Park S.-H."/>
            <person name="Park H.-S."/>
            <person name="Lee H.K."/>
            <person name="Oh T.K."/>
            <person name="Kim J.F."/>
        </authorList>
    </citation>
    <scope>NUCLEOTIDE SEQUENCE [LARGE SCALE GENOMIC DNA]</scope>
    <source>
        <strain evidence="1 2">KCTC 2396</strain>
    </source>
</reference>
<dbReference type="EMBL" id="CP000155">
    <property type="protein sequence ID" value="ABC30325.1"/>
    <property type="molecule type" value="Genomic_DNA"/>
</dbReference>
<keyword evidence="2" id="KW-1185">Reference proteome</keyword>
<sequence length="108" mass="12303">MEIKQTIAKLKQWDQAAGNVAVTIIRLLLLGHGFFILARSASRTFDRLSFLESYTETIAAHVTEYVLLVYWFFPLFTALCLAYLFRKTSFKGVALVYLIAVTMFIITA</sequence>
<dbReference type="Proteomes" id="UP000000238">
    <property type="component" value="Chromosome"/>
</dbReference>
<evidence type="ECO:0000313" key="1">
    <source>
        <dbReference type="EMBL" id="ABC30325.1"/>
    </source>
</evidence>
<evidence type="ECO:0000313" key="2">
    <source>
        <dbReference type="Proteomes" id="UP000000238"/>
    </source>
</evidence>
<protein>
    <submittedName>
        <fullName evidence="1">Uncharacterized protein</fullName>
    </submittedName>
</protein>
<dbReference type="HOGENOM" id="CLU_2193278_0_0_6"/>
<organism evidence="1 2">
    <name type="scientific">Hahella chejuensis (strain KCTC 2396)</name>
    <dbReference type="NCBI Taxonomy" id="349521"/>
    <lineage>
        <taxon>Bacteria</taxon>
        <taxon>Pseudomonadati</taxon>
        <taxon>Pseudomonadota</taxon>
        <taxon>Gammaproteobacteria</taxon>
        <taxon>Oceanospirillales</taxon>
        <taxon>Hahellaceae</taxon>
        <taxon>Hahella</taxon>
    </lineage>
</organism>
<accession>Q2SG99</accession>
<proteinExistence type="predicted"/>